<reference evidence="2" key="1">
    <citation type="submission" date="2022-07" db="EMBL/GenBank/DDBJ databases">
        <title>Phylogenomic reconstructions and comparative analyses of Kickxellomycotina fungi.</title>
        <authorList>
            <person name="Reynolds N.K."/>
            <person name="Stajich J.E."/>
            <person name="Barry K."/>
            <person name="Grigoriev I.V."/>
            <person name="Crous P."/>
            <person name="Smith M.E."/>
        </authorList>
    </citation>
    <scope>NUCLEOTIDE SEQUENCE</scope>
    <source>
        <strain evidence="2">NBRC 100468</strain>
    </source>
</reference>
<proteinExistence type="predicted"/>
<dbReference type="GO" id="GO:0006457">
    <property type="term" value="P:protein folding"/>
    <property type="evidence" value="ECO:0007669"/>
    <property type="project" value="TreeGrafter"/>
</dbReference>
<sequence>MKFGDFESLCRLTNLPVCTLFVGNDSSLLSDHPKCKLNSYDAGSAYIVDLSDLVVTAVAILLAAYCVIKTHEKLAAVETVNKWLGAVNVALTVSFFWMLMLAGFVGFQLLPDGSAFSLFSILISTIIVLVGIGYIAADTAFGVTDTLKPKADRPFYSPGLFFVYLIFPIISIALYLCAQLVIVFRFLAVRKPLLWLLGALVLFVLSQIFMLVISDEICNGTNGRIDGTMFSTLLNFGSLVMIYFFWNSITEGDGDEYFDDPIDKHNP</sequence>
<dbReference type="Pfam" id="PF12271">
    <property type="entry name" value="Chs7"/>
    <property type="match status" value="2"/>
</dbReference>
<feature type="transmembrane region" description="Helical" evidence="1">
    <location>
        <begin position="158"/>
        <end position="187"/>
    </location>
</feature>
<dbReference type="EMBL" id="JANBPU010000050">
    <property type="protein sequence ID" value="KAJ1918241.1"/>
    <property type="molecule type" value="Genomic_DNA"/>
</dbReference>
<dbReference type="PANTHER" id="PTHR35329">
    <property type="entry name" value="CHITIN SYNTHASE EXPORT CHAPERONE"/>
    <property type="match status" value="1"/>
</dbReference>
<evidence type="ECO:0008006" key="4">
    <source>
        <dbReference type="Google" id="ProtNLM"/>
    </source>
</evidence>
<dbReference type="Proteomes" id="UP001150538">
    <property type="component" value="Unassembled WGS sequence"/>
</dbReference>
<keyword evidence="1" id="KW-0812">Transmembrane</keyword>
<feature type="transmembrane region" description="Helical" evidence="1">
    <location>
        <begin position="193"/>
        <end position="213"/>
    </location>
</feature>
<keyword evidence="1" id="KW-0472">Membrane</keyword>
<evidence type="ECO:0000256" key="1">
    <source>
        <dbReference type="SAM" id="Phobius"/>
    </source>
</evidence>
<keyword evidence="3" id="KW-1185">Reference proteome</keyword>
<dbReference type="OrthoDB" id="5582162at2759"/>
<protein>
    <recommendedName>
        <fullName evidence="4">Chitin synthase export chaperone</fullName>
    </recommendedName>
</protein>
<feature type="transmembrane region" description="Helical" evidence="1">
    <location>
        <begin position="225"/>
        <end position="246"/>
    </location>
</feature>
<feature type="transmembrane region" description="Helical" evidence="1">
    <location>
        <begin position="46"/>
        <end position="68"/>
    </location>
</feature>
<accession>A0A9W8DTN8</accession>
<organism evidence="2 3">
    <name type="scientific">Mycoemilia scoparia</name>
    <dbReference type="NCBI Taxonomy" id="417184"/>
    <lineage>
        <taxon>Eukaryota</taxon>
        <taxon>Fungi</taxon>
        <taxon>Fungi incertae sedis</taxon>
        <taxon>Zoopagomycota</taxon>
        <taxon>Kickxellomycotina</taxon>
        <taxon>Kickxellomycetes</taxon>
        <taxon>Kickxellales</taxon>
        <taxon>Kickxellaceae</taxon>
        <taxon>Mycoemilia</taxon>
    </lineage>
</organism>
<dbReference type="GO" id="GO:0005789">
    <property type="term" value="C:endoplasmic reticulum membrane"/>
    <property type="evidence" value="ECO:0007669"/>
    <property type="project" value="TreeGrafter"/>
</dbReference>
<dbReference type="PANTHER" id="PTHR35329:SF1">
    <property type="entry name" value="CHITIN SYNTHASE EXPORT CHAPERONE"/>
    <property type="match status" value="1"/>
</dbReference>
<feature type="transmembrane region" description="Helical" evidence="1">
    <location>
        <begin position="89"/>
        <end position="110"/>
    </location>
</feature>
<name>A0A9W8DTN8_9FUNG</name>
<dbReference type="AlphaFoldDB" id="A0A9W8DTN8"/>
<evidence type="ECO:0000313" key="3">
    <source>
        <dbReference type="Proteomes" id="UP001150538"/>
    </source>
</evidence>
<keyword evidence="1" id="KW-1133">Transmembrane helix</keyword>
<feature type="transmembrane region" description="Helical" evidence="1">
    <location>
        <begin position="116"/>
        <end position="137"/>
    </location>
</feature>
<dbReference type="InterPro" id="IPR022057">
    <property type="entry name" value="Chs7"/>
</dbReference>
<evidence type="ECO:0000313" key="2">
    <source>
        <dbReference type="EMBL" id="KAJ1918241.1"/>
    </source>
</evidence>
<gene>
    <name evidence="2" type="ORF">H4219_002713</name>
</gene>
<comment type="caution">
    <text evidence="2">The sequence shown here is derived from an EMBL/GenBank/DDBJ whole genome shotgun (WGS) entry which is preliminary data.</text>
</comment>
<dbReference type="GO" id="GO:0051082">
    <property type="term" value="F:unfolded protein binding"/>
    <property type="evidence" value="ECO:0007669"/>
    <property type="project" value="TreeGrafter"/>
</dbReference>